<feature type="domain" description="Hint" evidence="2">
    <location>
        <begin position="269"/>
        <end position="315"/>
    </location>
</feature>
<dbReference type="STRING" id="203124.Tery_2082"/>
<dbReference type="InterPro" id="IPR006141">
    <property type="entry name" value="Intein_N"/>
</dbReference>
<dbReference type="eggNOG" id="COG1372">
    <property type="taxonomic scope" value="Bacteria"/>
</dbReference>
<dbReference type="PANTHER" id="PTHR34934:SF1">
    <property type="entry name" value="FLAVIN-DEPENDENT THYMIDYLATE SYNTHASE"/>
    <property type="match status" value="1"/>
</dbReference>
<dbReference type="EMBL" id="CP000393">
    <property type="protein sequence ID" value="ABG51323.1"/>
    <property type="molecule type" value="Genomic_DNA"/>
</dbReference>
<dbReference type="Pfam" id="PF02511">
    <property type="entry name" value="Thy1"/>
    <property type="match status" value="1"/>
</dbReference>
<dbReference type="NCBIfam" id="TIGR01443">
    <property type="entry name" value="intein_Cterm"/>
    <property type="match status" value="1"/>
</dbReference>
<dbReference type="GO" id="GO:0070402">
    <property type="term" value="F:NADPH binding"/>
    <property type="evidence" value="ECO:0007669"/>
    <property type="project" value="TreeGrafter"/>
</dbReference>
<accession>Q113K1</accession>
<dbReference type="SMART" id="SM00305">
    <property type="entry name" value="HintC"/>
    <property type="match status" value="1"/>
</dbReference>
<sequence length="458" mass="53977">MQQARTHRIGCCLSGNTKVRFRYSSSSQEAKYYEETIEKLANLWHYGSKNQYTSKDAKCMQENISSRNIFTLDTQTNQIVSSKITNIYINGEKETYTIKTVSGKEIRATLEHQFWTNQGWKRLKDFNNSTQLCEVQLAGNKVTPQEVKFLEKEMFNEKWIPVRNYDGYKIYSLDILNSYLIQKENKEHSRSKSKNCLLPNLNYGIRYDRLSEVNINRLVMENLKLLGEYKELEVRHLNENSFNNKPKKFAWNSSKSDQIDNINNNSFSDNSGVFVEIESIEKFGKEITYDLEVEHPEHNFIANGLVVHNSFDVQSYRFCSGKVIAVADGKTDIETAFYLRPVGEYSDRKGKKYYYSAEQREKDLYWCLEAAKKYKLDMELGMSEEHARGKIPFDYRQHFVVSFNCRSLLHFLDLRFKKNAQLEIQKLCELMWPHFQDWVPNIAEWYEKNRLKKGKLAP</sequence>
<organism evidence="3">
    <name type="scientific">Trichodesmium erythraeum (strain IMS101)</name>
    <dbReference type="NCBI Taxonomy" id="203124"/>
    <lineage>
        <taxon>Bacteria</taxon>
        <taxon>Bacillati</taxon>
        <taxon>Cyanobacteriota</taxon>
        <taxon>Cyanophyceae</taxon>
        <taxon>Oscillatoriophycideae</taxon>
        <taxon>Oscillatoriales</taxon>
        <taxon>Microcoleaceae</taxon>
        <taxon>Trichodesmium</taxon>
    </lineage>
</organism>
<dbReference type="KEGG" id="ter:Tery_2082"/>
<dbReference type="GO" id="GO:0050660">
    <property type="term" value="F:flavin adenine dinucleotide binding"/>
    <property type="evidence" value="ECO:0007669"/>
    <property type="project" value="UniProtKB-UniRule"/>
</dbReference>
<evidence type="ECO:0000256" key="1">
    <source>
        <dbReference type="NCBIfam" id="TIGR02170"/>
    </source>
</evidence>
<dbReference type="EC" id="2.1.1.148" evidence="1"/>
<dbReference type="NCBIfam" id="TIGR01445">
    <property type="entry name" value="intein_Nterm"/>
    <property type="match status" value="1"/>
</dbReference>
<dbReference type="GO" id="GO:0006231">
    <property type="term" value="P:dTMP biosynthetic process"/>
    <property type="evidence" value="ECO:0007669"/>
    <property type="project" value="UniProtKB-UniRule"/>
</dbReference>
<dbReference type="NCBIfam" id="TIGR02170">
    <property type="entry name" value="thyX"/>
    <property type="match status" value="1"/>
</dbReference>
<evidence type="ECO:0000259" key="2">
    <source>
        <dbReference type="SMART" id="SM00305"/>
    </source>
</evidence>
<dbReference type="CDD" id="cd20175">
    <property type="entry name" value="ThyX"/>
    <property type="match status" value="1"/>
</dbReference>
<proteinExistence type="predicted"/>
<dbReference type="InterPro" id="IPR036844">
    <property type="entry name" value="Hint_dom_sf"/>
</dbReference>
<dbReference type="eggNOG" id="COG1351">
    <property type="taxonomic scope" value="Bacteria"/>
</dbReference>
<dbReference type="GO" id="GO:0050797">
    <property type="term" value="F:thymidylate synthase (FAD) activity"/>
    <property type="evidence" value="ECO:0007669"/>
    <property type="project" value="UniProtKB-UniRule"/>
</dbReference>
<dbReference type="InterPro" id="IPR030934">
    <property type="entry name" value="Intein_C"/>
</dbReference>
<dbReference type="PROSITE" id="PS50818">
    <property type="entry name" value="INTEIN_C_TER"/>
    <property type="match status" value="1"/>
</dbReference>
<dbReference type="PANTHER" id="PTHR34934">
    <property type="entry name" value="FLAVIN-DEPENDENT THYMIDYLATE SYNTHASE"/>
    <property type="match status" value="1"/>
</dbReference>
<protein>
    <recommendedName>
        <fullName evidence="1">FAD-dependent thymidylate synthase</fullName>
        <ecNumber evidence="1">2.1.1.148</ecNumber>
    </recommendedName>
</protein>
<dbReference type="Gene3D" id="3.30.1360.170">
    <property type="match status" value="1"/>
</dbReference>
<dbReference type="Gene3D" id="2.170.16.10">
    <property type="entry name" value="Hedgehog/Intein (Hint) domain"/>
    <property type="match status" value="2"/>
</dbReference>
<dbReference type="GO" id="GO:0004799">
    <property type="term" value="F:thymidylate synthase activity"/>
    <property type="evidence" value="ECO:0007669"/>
    <property type="project" value="TreeGrafter"/>
</dbReference>
<dbReference type="SUPFAM" id="SSF51294">
    <property type="entry name" value="Hedgehog/intein (Hint) domain"/>
    <property type="match status" value="1"/>
</dbReference>
<dbReference type="InterPro" id="IPR003586">
    <property type="entry name" value="Hint_dom_C"/>
</dbReference>
<dbReference type="InterPro" id="IPR003669">
    <property type="entry name" value="Thymidylate_synthase_ThyX"/>
</dbReference>
<dbReference type="PROSITE" id="PS50817">
    <property type="entry name" value="INTEIN_N_TER"/>
    <property type="match status" value="1"/>
</dbReference>
<dbReference type="PROSITE" id="PS51331">
    <property type="entry name" value="THYX"/>
    <property type="match status" value="1"/>
</dbReference>
<dbReference type="RefSeq" id="WP_011611694.1">
    <property type="nucleotide sequence ID" value="NC_008312.1"/>
</dbReference>
<dbReference type="GO" id="GO:0016539">
    <property type="term" value="P:intein-mediated protein splicing"/>
    <property type="evidence" value="ECO:0007669"/>
    <property type="project" value="InterPro"/>
</dbReference>
<dbReference type="AlphaFoldDB" id="Q113K1"/>
<name>Q113K1_TRIEI</name>
<dbReference type="Pfam" id="PF14890">
    <property type="entry name" value="Intein_splicing"/>
    <property type="match status" value="1"/>
</dbReference>
<evidence type="ECO:0000313" key="3">
    <source>
        <dbReference type="EMBL" id="ABG51323.1"/>
    </source>
</evidence>
<gene>
    <name evidence="3" type="ordered locus">Tery_2082</name>
</gene>
<reference evidence="3" key="1">
    <citation type="submission" date="2006-06" db="EMBL/GenBank/DDBJ databases">
        <title>Complete sequence of Trichodesmium erythraeum IMS101.</title>
        <authorList>
            <consortium name="US DOE Joint Genome Institute"/>
            <person name="Copeland A."/>
            <person name="Lucas S."/>
            <person name="Lapidus A."/>
            <person name="Barry K."/>
            <person name="Detter J.C."/>
            <person name="Glavina del Rio T."/>
            <person name="Hammon N."/>
            <person name="Israni S."/>
            <person name="Dalin E."/>
            <person name="Tice H."/>
            <person name="Pitluck S."/>
            <person name="Kiss H."/>
            <person name="Munk A.C."/>
            <person name="Brettin T."/>
            <person name="Bruce D."/>
            <person name="Han C."/>
            <person name="Tapia R."/>
            <person name="Gilna P."/>
            <person name="Schmutz J."/>
            <person name="Larimer F."/>
            <person name="Land M."/>
            <person name="Hauser L."/>
            <person name="Kyrpides N."/>
            <person name="Kim E."/>
            <person name="Richardson P."/>
        </authorList>
    </citation>
    <scope>NUCLEOTIDE SEQUENCE [LARGE SCALE GENOMIC DNA]</scope>
    <source>
        <strain evidence="3">IMS101</strain>
    </source>
</reference>
<dbReference type="SUPFAM" id="SSF69796">
    <property type="entry name" value="Thymidylate synthase-complementing protein Thy1"/>
    <property type="match status" value="1"/>
</dbReference>
<dbReference type="HOGENOM" id="CLU_495992_0_0_3"/>
<dbReference type="InterPro" id="IPR036098">
    <property type="entry name" value="Thymidylate_synthase_ThyX_sf"/>
</dbReference>